<feature type="compositionally biased region" description="Basic and acidic residues" evidence="8">
    <location>
        <begin position="33"/>
        <end position="42"/>
    </location>
</feature>
<dbReference type="FunFam" id="1.20.58.1520:FF:000003">
    <property type="entry name" value="Coiled-coil domain-containing protein 87"/>
    <property type="match status" value="1"/>
</dbReference>
<accession>A0A8C0XAL6</accession>
<evidence type="ECO:0000256" key="7">
    <source>
        <dbReference type="ARBA" id="ARBA00068656"/>
    </source>
</evidence>
<keyword evidence="3" id="KW-0175">Coiled coil</keyword>
<dbReference type="RefSeq" id="XP_020020318.1">
    <property type="nucleotide sequence ID" value="XM_020164729.1"/>
</dbReference>
<keyword evidence="1" id="KW-0221">Differentiation</keyword>
<keyword evidence="4" id="KW-0278">Fertilization</keyword>
<keyword evidence="2" id="KW-0744">Spermatogenesis</keyword>
<name>A0A8C0XAL6_CASCN</name>
<evidence type="ECO:0000256" key="3">
    <source>
        <dbReference type="ARBA" id="ARBA00023054"/>
    </source>
</evidence>
<evidence type="ECO:0000256" key="2">
    <source>
        <dbReference type="ARBA" id="ARBA00022871"/>
    </source>
</evidence>
<dbReference type="CTD" id="55231"/>
<evidence type="ECO:0000313" key="11">
    <source>
        <dbReference type="RefSeq" id="XP_020020318.1"/>
    </source>
</evidence>
<evidence type="ECO:0000256" key="1">
    <source>
        <dbReference type="ARBA" id="ARBA00022782"/>
    </source>
</evidence>
<feature type="region of interest" description="Disordered" evidence="8">
    <location>
        <begin position="21"/>
        <end position="42"/>
    </location>
</feature>
<protein>
    <recommendedName>
        <fullName evidence="7">Coiled-coil domain-containing protein 87</fullName>
    </recommendedName>
</protein>
<dbReference type="PANTHER" id="PTHR16078:SF1">
    <property type="entry name" value="COILED-COIL DOMAIN-CONTAINING PROTEIN 87"/>
    <property type="match status" value="1"/>
</dbReference>
<evidence type="ECO:0000313" key="10">
    <source>
        <dbReference type="Proteomes" id="UP001732720"/>
    </source>
</evidence>
<organism evidence="9">
    <name type="scientific">Castor canadensis</name>
    <name type="common">American beaver</name>
    <dbReference type="NCBI Taxonomy" id="51338"/>
    <lineage>
        <taxon>Eukaryota</taxon>
        <taxon>Metazoa</taxon>
        <taxon>Chordata</taxon>
        <taxon>Craniata</taxon>
        <taxon>Vertebrata</taxon>
        <taxon>Euteleostomi</taxon>
        <taxon>Mammalia</taxon>
        <taxon>Eutheria</taxon>
        <taxon>Euarchontoglires</taxon>
        <taxon>Glires</taxon>
        <taxon>Rodentia</taxon>
        <taxon>Castorimorpha</taxon>
        <taxon>Castoridae</taxon>
        <taxon>Castor</taxon>
    </lineage>
</organism>
<dbReference type="Ensembl" id="ENSCCNT00000031836.1">
    <property type="protein sequence ID" value="ENSCCNP00000025003.1"/>
    <property type="gene ID" value="ENSCCNG00000024438.1"/>
</dbReference>
<dbReference type="OrthoDB" id="67750at2759"/>
<dbReference type="GeneID" id="109687067"/>
<comment type="function">
    <text evidence="5">Plays a role in spermatogenesis, where it is important for normal sperm head morphology. Also required for the acrosome reaction and thus normal male fertility.</text>
</comment>
<sequence>MEPQRQEPEFQRFYHRLLSPLSLFPRRTPPPELPKRRPPEGRKLESVPLAKLRVAPLCRNVARLLASSGLAARVSPKDRLRLTEVILDELKCSWQEPPSEPSLSYGNNLKLRKRLESYVLLCCEQLFLRYLHLLVTMSTSKAVFTESATLTRLAASLARDCTVFLTSPAVYRALLADFQALLNLQPTQKGVTRLRPTCPPGTFKFCPIPWPHSIGFAQVPCSSLNLTYLIHLSRPSEFFIEPKLDPVKELKSIPKLKGRKPLRWLPSIRKEKEIDFDSSQVPLPSHSVTPTSESSDFLPSRVFSWLQRGQSMPSLCEGWKLADEMGLPPLPSRPLTPLILAAESKPELTEDIVAEDLKQKMKKLNSEWRRRSPVDSGLPPLLGVLTHSIAAEQRMKELHRTLKNLQEEEASGLWDLQPPKSCPLQPQPATITLKLRNQVVVQVATMMLSDRNFLDSFHVEGAGVLYNHLNGELDSKVIEDMDIDRFIGSSTTEIYKELMSCVSANHFRFDQGSLIEPTADEDWSSIMSSALLRKEKQFHIINPDLTGFYSQRTNTQQSNPEMSSPVLLHPSKSWEKQANKTSWLTWWKNTVSVDDYFNYLSSQETDYLHVIFHMYEEEVPVEVLVPVKDSLEIPRPPPLLEDEEPDFVPGEWDWSTVMDHRLETRKIHIQSLQKCLERLWSMFEVPDKGRLDMVIKYSSNARLQQLPVLVKAWERVLKPIQMREMLLGRLEWFERQASDPNRFFQKTDLSLSRFLEESQFRSQLHRKLHLVEAPLVKLLEEIELIFGEPVTFKGRRYLDKMKQDRVEMLYWLQQQRRMRHLIWAQKGSRHSFLFGRRSGWSLIVPGNTPTT</sequence>
<evidence type="ECO:0000313" key="9">
    <source>
        <dbReference type="Ensembl" id="ENSCCNP00000025003.1"/>
    </source>
</evidence>
<dbReference type="KEGG" id="ccan:109687067"/>
<dbReference type="PANTHER" id="PTHR16078">
    <property type="entry name" value="COILED-COIL DOMAIN-CONTAINING PROTEIN 87"/>
    <property type="match status" value="1"/>
</dbReference>
<keyword evidence="10" id="KW-1185">Reference proteome</keyword>
<evidence type="ECO:0000256" key="8">
    <source>
        <dbReference type="SAM" id="MobiDB-lite"/>
    </source>
</evidence>
<gene>
    <name evidence="9 11" type="primary">Ccdc87</name>
</gene>
<evidence type="ECO:0000256" key="4">
    <source>
        <dbReference type="ARBA" id="ARBA00023279"/>
    </source>
</evidence>
<evidence type="ECO:0000256" key="5">
    <source>
        <dbReference type="ARBA" id="ARBA00057282"/>
    </source>
</evidence>
<reference evidence="9" key="1">
    <citation type="submission" date="2023-09" db="UniProtKB">
        <authorList>
            <consortium name="Ensembl"/>
        </authorList>
    </citation>
    <scope>IDENTIFICATION</scope>
</reference>
<comment type="similarity">
    <text evidence="6">Belongs to the CCDC87 family.</text>
</comment>
<proteinExistence type="inferred from homology"/>
<dbReference type="Pfam" id="PF03999">
    <property type="entry name" value="MAP65_ASE1"/>
    <property type="match status" value="1"/>
</dbReference>
<dbReference type="Proteomes" id="UP001732720">
    <property type="component" value="Chromosome 1"/>
</dbReference>
<evidence type="ECO:0000256" key="6">
    <source>
        <dbReference type="ARBA" id="ARBA00061250"/>
    </source>
</evidence>
<dbReference type="GO" id="GO:0007338">
    <property type="term" value="P:single fertilization"/>
    <property type="evidence" value="ECO:0007669"/>
    <property type="project" value="UniProtKB-KW"/>
</dbReference>
<dbReference type="AlphaFoldDB" id="A0A8C0XAL6"/>
<dbReference type="Gene3D" id="1.20.58.1520">
    <property type="match status" value="1"/>
</dbReference>
<dbReference type="GO" id="GO:0007283">
    <property type="term" value="P:spermatogenesis"/>
    <property type="evidence" value="ECO:0007669"/>
    <property type="project" value="UniProtKB-KW"/>
</dbReference>
<dbReference type="GO" id="GO:0030154">
    <property type="term" value="P:cell differentiation"/>
    <property type="evidence" value="ECO:0007669"/>
    <property type="project" value="UniProtKB-KW"/>
</dbReference>
<dbReference type="InterPro" id="IPR037383">
    <property type="entry name" value="CCDC87"/>
</dbReference>
<reference evidence="11" key="2">
    <citation type="submission" date="2025-04" db="UniProtKB">
        <authorList>
            <consortium name="RefSeq"/>
        </authorList>
    </citation>
    <scope>IDENTIFICATION</scope>
    <source>
        <tissue evidence="11">Leukocyte</tissue>
    </source>
</reference>